<dbReference type="Gene3D" id="3.90.1170.40">
    <property type="entry name" value="Molybdopterin biosynthesis MoaE subunit"/>
    <property type="match status" value="1"/>
</dbReference>
<evidence type="ECO:0000313" key="1">
    <source>
        <dbReference type="EMBL" id="KUG15392.1"/>
    </source>
</evidence>
<reference evidence="1" key="1">
    <citation type="journal article" date="2015" name="Proc. Natl. Acad. Sci. U.S.A.">
        <title>Networks of energetic and metabolic interactions define dynamics in microbial communities.</title>
        <authorList>
            <person name="Embree M."/>
            <person name="Liu J.K."/>
            <person name="Al-Bassam M.M."/>
            <person name="Zengler K."/>
        </authorList>
    </citation>
    <scope>NUCLEOTIDE SEQUENCE</scope>
</reference>
<accession>A0A0W8F3D3</accession>
<dbReference type="GO" id="GO:0006777">
    <property type="term" value="P:Mo-molybdopterin cofactor biosynthetic process"/>
    <property type="evidence" value="ECO:0007669"/>
    <property type="project" value="InterPro"/>
</dbReference>
<dbReference type="Pfam" id="PF02391">
    <property type="entry name" value="MoaE"/>
    <property type="match status" value="1"/>
</dbReference>
<dbReference type="EMBL" id="LNQE01001559">
    <property type="protein sequence ID" value="KUG15392.1"/>
    <property type="molecule type" value="Genomic_DNA"/>
</dbReference>
<name>A0A0W8F3D3_9ZZZZ</name>
<dbReference type="AlphaFoldDB" id="A0A0W8F3D3"/>
<proteinExistence type="predicted"/>
<dbReference type="CDD" id="cd00756">
    <property type="entry name" value="MoaE"/>
    <property type="match status" value="1"/>
</dbReference>
<organism evidence="1">
    <name type="scientific">hydrocarbon metagenome</name>
    <dbReference type="NCBI Taxonomy" id="938273"/>
    <lineage>
        <taxon>unclassified sequences</taxon>
        <taxon>metagenomes</taxon>
        <taxon>ecological metagenomes</taxon>
    </lineage>
</organism>
<gene>
    <name evidence="1" type="ORF">ASZ90_014972</name>
</gene>
<protein>
    <submittedName>
        <fullName evidence="1">Molybdenum cofactor biosynthesis protein moae</fullName>
    </submittedName>
</protein>
<dbReference type="PANTHER" id="PTHR23404">
    <property type="entry name" value="MOLYBDOPTERIN SYNTHASE RELATED"/>
    <property type="match status" value="1"/>
</dbReference>
<dbReference type="SUPFAM" id="SSF54690">
    <property type="entry name" value="Molybdopterin synthase subunit MoaE"/>
    <property type="match status" value="1"/>
</dbReference>
<dbReference type="InterPro" id="IPR003448">
    <property type="entry name" value="Mopterin_biosynth_MoaE"/>
</dbReference>
<dbReference type="InterPro" id="IPR036563">
    <property type="entry name" value="MoaE_sf"/>
</dbReference>
<sequence>MEEPVSGRISVTNEDIEIGPMIEAAKQRTSGAIVTFLGMVRDDGIESMELFAYDEVAVHDMTEIRDDAVRQFNLQRVDIVHRIGHLRVGENILLIVVAAGHRKEAFQGCEYILERIKERVPIWKKEYLADGHRWIEGDHP</sequence>
<comment type="caution">
    <text evidence="1">The sequence shown here is derived from an EMBL/GenBank/DDBJ whole genome shotgun (WGS) entry which is preliminary data.</text>
</comment>